<dbReference type="AlphaFoldDB" id="A0A8J6T7D7"/>
<dbReference type="InterPro" id="IPR001764">
    <property type="entry name" value="Glyco_hydro_3_N"/>
</dbReference>
<reference evidence="5 6" key="1">
    <citation type="submission" date="2020-08" db="EMBL/GenBank/DDBJ databases">
        <title>Bridging the membrane lipid divide: bacteria of the FCB group superphylum have the potential to synthesize archaeal ether lipids.</title>
        <authorList>
            <person name="Villanueva L."/>
            <person name="Von Meijenfeldt F.A.B."/>
            <person name="Westbye A.B."/>
            <person name="Yadav S."/>
            <person name="Hopmans E.C."/>
            <person name="Dutilh B.E."/>
            <person name="Sinninghe Damste J.S."/>
        </authorList>
    </citation>
    <scope>NUCLEOTIDE SEQUENCE [LARGE SCALE GENOMIC DNA]</scope>
    <source>
        <strain evidence="5">NIOZ-UU27</strain>
    </source>
</reference>
<dbReference type="NCBIfam" id="NF003740">
    <property type="entry name" value="PRK05337.1"/>
    <property type="match status" value="1"/>
</dbReference>
<evidence type="ECO:0000256" key="3">
    <source>
        <dbReference type="ARBA" id="ARBA00023295"/>
    </source>
</evidence>
<evidence type="ECO:0000313" key="6">
    <source>
        <dbReference type="Proteomes" id="UP000650524"/>
    </source>
</evidence>
<protein>
    <submittedName>
        <fullName evidence="5">Beta-N-acetylhexosaminidase</fullName>
        <ecNumber evidence="5">3.2.1.52</ecNumber>
    </submittedName>
</protein>
<comment type="caution">
    <text evidence="5">The sequence shown here is derived from an EMBL/GenBank/DDBJ whole genome shotgun (WGS) entry which is preliminary data.</text>
</comment>
<evidence type="ECO:0000259" key="4">
    <source>
        <dbReference type="Pfam" id="PF00933"/>
    </source>
</evidence>
<gene>
    <name evidence="5" type="primary">nagZ</name>
    <name evidence="5" type="ORF">H8E19_02700</name>
</gene>
<dbReference type="GO" id="GO:0009254">
    <property type="term" value="P:peptidoglycan turnover"/>
    <property type="evidence" value="ECO:0007669"/>
    <property type="project" value="TreeGrafter"/>
</dbReference>
<proteinExistence type="inferred from homology"/>
<keyword evidence="2 5" id="KW-0378">Hydrolase</keyword>
<accession>A0A8J6T7D7</accession>
<sequence>MQSTLDLSELDLRIGSLFMAGMPGPELDGDTEALIRNHCLGGVILFARNIENPIQLASLCHDLQETAMKHHGTPLFLAVDQEGGRVARLKEPFTLFPGNSAIGNDSRPVDRAMEFGVTTAKEMTLVGLNMNMAPVVDVRWGEPEKHLDGRIFSDDPEKVALLGQSVVKSLQENGVMAVAKHFPGLGRATLDPHHHLPTIDANIGEIEEINLPPFRAAIEQGVSAVMTSHAIYPALDPEYPGTLSNKIITGLLRKKLGFEGLIITDDLEMGAIKKSWGVAKGAVAAFEAGSDLLLICEDQEEVRAGMEILRDSLLRGDVPLERLHRSSRRIMAAKARFLEKRIEIPIAEVKEYFDKDV</sequence>
<dbReference type="GO" id="GO:0004563">
    <property type="term" value="F:beta-N-acetylhexosaminidase activity"/>
    <property type="evidence" value="ECO:0007669"/>
    <property type="project" value="UniProtKB-EC"/>
</dbReference>
<keyword evidence="3 5" id="KW-0326">Glycosidase</keyword>
<dbReference type="GO" id="GO:0005975">
    <property type="term" value="P:carbohydrate metabolic process"/>
    <property type="evidence" value="ECO:0007669"/>
    <property type="project" value="InterPro"/>
</dbReference>
<dbReference type="Proteomes" id="UP000650524">
    <property type="component" value="Unassembled WGS sequence"/>
</dbReference>
<dbReference type="InterPro" id="IPR017853">
    <property type="entry name" value="GH"/>
</dbReference>
<dbReference type="Pfam" id="PF00933">
    <property type="entry name" value="Glyco_hydro_3"/>
    <property type="match status" value="1"/>
</dbReference>
<comment type="similarity">
    <text evidence="1">Belongs to the glycosyl hydrolase 3 family.</text>
</comment>
<name>A0A8J6T7D7_9DELT</name>
<dbReference type="Gene3D" id="3.20.20.300">
    <property type="entry name" value="Glycoside hydrolase, family 3, N-terminal domain"/>
    <property type="match status" value="1"/>
</dbReference>
<evidence type="ECO:0000313" key="5">
    <source>
        <dbReference type="EMBL" id="MBC8176288.1"/>
    </source>
</evidence>
<organism evidence="5 6">
    <name type="scientific">Candidatus Desulfacyla euxinica</name>
    <dbReference type="NCBI Taxonomy" id="2841693"/>
    <lineage>
        <taxon>Bacteria</taxon>
        <taxon>Deltaproteobacteria</taxon>
        <taxon>Candidatus Desulfacyla</taxon>
    </lineage>
</organism>
<dbReference type="SUPFAM" id="SSF51445">
    <property type="entry name" value="(Trans)glycosidases"/>
    <property type="match status" value="1"/>
</dbReference>
<dbReference type="InterPro" id="IPR036962">
    <property type="entry name" value="Glyco_hydro_3_N_sf"/>
</dbReference>
<feature type="domain" description="Glycoside hydrolase family 3 N-terminal" evidence="4">
    <location>
        <begin position="10"/>
        <end position="331"/>
    </location>
</feature>
<dbReference type="InterPro" id="IPR050226">
    <property type="entry name" value="NagZ_Beta-hexosaminidase"/>
</dbReference>
<dbReference type="EMBL" id="JACNJD010000124">
    <property type="protein sequence ID" value="MBC8176288.1"/>
    <property type="molecule type" value="Genomic_DNA"/>
</dbReference>
<dbReference type="PANTHER" id="PTHR30480:SF16">
    <property type="entry name" value="GLYCOSIDE HYDROLASE FAMILY 3 DOMAIN PROTEIN"/>
    <property type="match status" value="1"/>
</dbReference>
<evidence type="ECO:0000256" key="1">
    <source>
        <dbReference type="ARBA" id="ARBA00005336"/>
    </source>
</evidence>
<evidence type="ECO:0000256" key="2">
    <source>
        <dbReference type="ARBA" id="ARBA00022801"/>
    </source>
</evidence>
<dbReference type="EC" id="3.2.1.52" evidence="5"/>
<dbReference type="PANTHER" id="PTHR30480">
    <property type="entry name" value="BETA-HEXOSAMINIDASE-RELATED"/>
    <property type="match status" value="1"/>
</dbReference>